<dbReference type="EMBL" id="CP029343">
    <property type="protein sequence ID" value="AWL04229.1"/>
    <property type="molecule type" value="Genomic_DNA"/>
</dbReference>
<dbReference type="KEGG" id="mtim:DIR46_07135"/>
<proteinExistence type="predicted"/>
<dbReference type="Pfam" id="PF11367">
    <property type="entry name" value="Tail_completion_gp17"/>
    <property type="match status" value="1"/>
</dbReference>
<gene>
    <name evidence="1" type="ORF">DIR46_07135</name>
</gene>
<dbReference type="OrthoDB" id="8612771at2"/>
<keyword evidence="2" id="KW-1185">Reference proteome</keyword>
<organism evidence="1 2">
    <name type="scientific">Massilia oculi</name>
    <dbReference type="NCBI Taxonomy" id="945844"/>
    <lineage>
        <taxon>Bacteria</taxon>
        <taxon>Pseudomonadati</taxon>
        <taxon>Pseudomonadota</taxon>
        <taxon>Betaproteobacteria</taxon>
        <taxon>Burkholderiales</taxon>
        <taxon>Oxalobacteraceae</taxon>
        <taxon>Telluria group</taxon>
        <taxon>Massilia</taxon>
    </lineage>
</organism>
<dbReference type="AlphaFoldDB" id="A0A2S2DGM3"/>
<dbReference type="InterPro" id="IPR021508">
    <property type="entry name" value="Gp17-like"/>
</dbReference>
<name>A0A2S2DGM3_9BURK</name>
<reference evidence="1 2" key="1">
    <citation type="submission" date="2018-05" db="EMBL/GenBank/DDBJ databases">
        <title>Complete genome sequence of Massilia oculi sp. nov. CCUG 43427T (=DSM 26321T), the type strain of M. oculi, and comparison with genome sequences of other Massilia strains.</title>
        <authorList>
            <person name="Zhu B."/>
        </authorList>
    </citation>
    <scope>NUCLEOTIDE SEQUENCE [LARGE SCALE GENOMIC DNA]</scope>
    <source>
        <strain evidence="1 2">CCUG 43427</strain>
    </source>
</reference>
<protein>
    <submittedName>
        <fullName evidence="1">DUF3168 domain-containing protein</fullName>
    </submittedName>
</protein>
<sequence length="117" mass="12978">MILEQKLVALIRMVCPRVSPDFAPTNTARPYVTYQQVGGQALSFVDNTVPSIENAEIQVNVWADSRLEAKGLMKLIEEVLIVATSIQARPQSACVSDFDADMAVYGSRQDFSIWADR</sequence>
<accession>A0A2S2DGM3</accession>
<dbReference type="RefSeq" id="WP_109344615.1">
    <property type="nucleotide sequence ID" value="NZ_CP029343.1"/>
</dbReference>
<dbReference type="Proteomes" id="UP000245820">
    <property type="component" value="Chromosome"/>
</dbReference>
<evidence type="ECO:0000313" key="2">
    <source>
        <dbReference type="Proteomes" id="UP000245820"/>
    </source>
</evidence>
<evidence type="ECO:0000313" key="1">
    <source>
        <dbReference type="EMBL" id="AWL04229.1"/>
    </source>
</evidence>